<name>A0A0F5HQL9_BACTR</name>
<proteinExistence type="predicted"/>
<sequence length="67" mass="7816">MLPYSPCHALTPLRNGSFREPFLFFSYIEYQQIASLRSFVSNNCLFKSININKLLLKCGKLNRLPVY</sequence>
<reference evidence="1" key="1">
    <citation type="submission" date="2015-02" db="EMBL/GenBank/DDBJ databases">
        <title>Genome Assembly of Bacillaceae bacterium MTCC 8252.</title>
        <authorList>
            <person name="Verma A."/>
            <person name="Khatri I."/>
            <person name="Mual P."/>
            <person name="Subramanian S."/>
            <person name="Krishnamurthi S."/>
        </authorList>
    </citation>
    <scope>NUCLEOTIDE SEQUENCE [LARGE SCALE GENOMIC DNA]</scope>
    <source>
        <strain evidence="1">MTCC 8252</strain>
    </source>
</reference>
<dbReference type="AlphaFoldDB" id="A0A0F5HQL9"/>
<protein>
    <submittedName>
        <fullName evidence="1">Uncharacterized protein</fullName>
    </submittedName>
</protein>
<accession>A0A0F5HQL9</accession>
<organism evidence="1 2">
    <name type="scientific">Bacillus thermotolerans</name>
    <name type="common">Quasibacillus thermotolerans</name>
    <dbReference type="NCBI Taxonomy" id="1221996"/>
    <lineage>
        <taxon>Bacteria</taxon>
        <taxon>Bacillati</taxon>
        <taxon>Bacillota</taxon>
        <taxon>Bacilli</taxon>
        <taxon>Bacillales</taxon>
        <taxon>Bacillaceae</taxon>
        <taxon>Bacillus</taxon>
    </lineage>
</organism>
<evidence type="ECO:0000313" key="1">
    <source>
        <dbReference type="EMBL" id="KKB35543.1"/>
    </source>
</evidence>
<evidence type="ECO:0000313" key="2">
    <source>
        <dbReference type="Proteomes" id="UP000031563"/>
    </source>
</evidence>
<dbReference type="Proteomes" id="UP000031563">
    <property type="component" value="Unassembled WGS sequence"/>
</dbReference>
<gene>
    <name evidence="1" type="ORF">QY95_03396</name>
</gene>
<dbReference type="EMBL" id="JWIR02000071">
    <property type="protein sequence ID" value="KKB35543.1"/>
    <property type="molecule type" value="Genomic_DNA"/>
</dbReference>
<accession>A0A0F5HT99</accession>
<comment type="caution">
    <text evidence="1">The sequence shown here is derived from an EMBL/GenBank/DDBJ whole genome shotgun (WGS) entry which is preliminary data.</text>
</comment>
<keyword evidence="2" id="KW-1185">Reference proteome</keyword>